<feature type="region of interest" description="Disordered" evidence="1">
    <location>
        <begin position="333"/>
        <end position="378"/>
    </location>
</feature>
<feature type="region of interest" description="Disordered" evidence="1">
    <location>
        <begin position="746"/>
        <end position="771"/>
    </location>
</feature>
<feature type="region of interest" description="Disordered" evidence="1">
    <location>
        <begin position="120"/>
        <end position="139"/>
    </location>
</feature>
<organism evidence="2">
    <name type="scientific">Anopheles darlingi</name>
    <name type="common">Mosquito</name>
    <dbReference type="NCBI Taxonomy" id="43151"/>
    <lineage>
        <taxon>Eukaryota</taxon>
        <taxon>Metazoa</taxon>
        <taxon>Ecdysozoa</taxon>
        <taxon>Arthropoda</taxon>
        <taxon>Hexapoda</taxon>
        <taxon>Insecta</taxon>
        <taxon>Pterygota</taxon>
        <taxon>Neoptera</taxon>
        <taxon>Endopterygota</taxon>
        <taxon>Diptera</taxon>
        <taxon>Nematocera</taxon>
        <taxon>Culicoidea</taxon>
        <taxon>Culicidae</taxon>
        <taxon>Anophelinae</taxon>
        <taxon>Anopheles</taxon>
    </lineage>
</organism>
<accession>W5JM14</accession>
<protein>
    <submittedName>
        <fullName evidence="2 3">Uncharacterized protein</fullName>
    </submittedName>
</protein>
<name>W5JM14_ANODA</name>
<reference evidence="2 4" key="1">
    <citation type="journal article" date="2010" name="BMC Genomics">
        <title>Combination of measures distinguishes pre-miRNAs from other stem-loops in the genome of the newly sequenced Anopheles darlingi.</title>
        <authorList>
            <person name="Mendes N.D."/>
            <person name="Freitas A.T."/>
            <person name="Vasconcelos A.T."/>
            <person name="Sagot M.F."/>
        </authorList>
    </citation>
    <scope>NUCLEOTIDE SEQUENCE</scope>
</reference>
<evidence type="ECO:0000313" key="2">
    <source>
        <dbReference type="EMBL" id="ETN65191.1"/>
    </source>
</evidence>
<reference evidence="2" key="3">
    <citation type="journal article" date="2013" name="Nucleic Acids Res.">
        <title>The genome of Anopheles darlingi, the main neotropical malaria vector.</title>
        <authorList>
            <person name="Marinotti O."/>
            <person name="Cerqueira G.C."/>
            <person name="de Almeida L.G."/>
            <person name="Ferro M.I."/>
            <person name="Loreto E.L."/>
            <person name="Zaha A."/>
            <person name="Teixeira S.M."/>
            <person name="Wespiser A.R."/>
            <person name="Almeida E Silva A."/>
            <person name="Schlindwein A.D."/>
            <person name="Pacheco A.C."/>
            <person name="Silva A.L."/>
            <person name="Graveley B.R."/>
            <person name="Walenz B.P."/>
            <person name="Lima Bde A."/>
            <person name="Ribeiro C.A."/>
            <person name="Nunes-Silva C.G."/>
            <person name="de Carvalho C.R."/>
            <person name="Soares C.M."/>
            <person name="de Menezes C.B."/>
            <person name="Matiolli C."/>
            <person name="Caffrey D."/>
            <person name="Araujo D.A."/>
            <person name="de Oliveira D.M."/>
            <person name="Golenbock D."/>
            <person name="Grisard E.C."/>
            <person name="Fantinatti-Garboggini F."/>
            <person name="de Carvalho F.M."/>
            <person name="Barcellos F.G."/>
            <person name="Prosdocimi F."/>
            <person name="May G."/>
            <person name="Azevedo Junior G.M."/>
            <person name="Guimaraes G.M."/>
            <person name="Goldman G.H."/>
            <person name="Padilha I.Q."/>
            <person name="Batista Jda S."/>
            <person name="Ferro J.A."/>
            <person name="Ribeiro J.M."/>
            <person name="Fietto J.L."/>
            <person name="Dabbas K.M."/>
            <person name="Cerdeira L."/>
            <person name="Agnez-Lima L.F."/>
            <person name="Brocchi M."/>
            <person name="de Carvalho M.O."/>
            <person name="Teixeira Mde M."/>
            <person name="Diniz Maia Mde M."/>
            <person name="Goldman M.H."/>
            <person name="Cruz Schneider M.P."/>
            <person name="Felipe M.S."/>
            <person name="Hungria M."/>
            <person name="Nicolas M.F."/>
            <person name="Pereira M."/>
            <person name="Montes M.A."/>
            <person name="Cantao M.E."/>
            <person name="Vincentz M."/>
            <person name="Rafael M.S."/>
            <person name="Silverman N."/>
            <person name="Stoco P.H."/>
            <person name="Souza R.C."/>
            <person name="Vicentini R."/>
            <person name="Gazzinelli R.T."/>
            <person name="Neves Rde O."/>
            <person name="Silva R."/>
            <person name="Astolfi-Filho S."/>
            <person name="Maciel T.E."/>
            <person name="Urmenyi T.P."/>
            <person name="Tadei W.P."/>
            <person name="Camargo E.P."/>
            <person name="de Vasconcelos A.T."/>
        </authorList>
    </citation>
    <scope>NUCLEOTIDE SEQUENCE</scope>
</reference>
<evidence type="ECO:0000313" key="4">
    <source>
        <dbReference type="Proteomes" id="UP000000673"/>
    </source>
</evidence>
<evidence type="ECO:0000256" key="1">
    <source>
        <dbReference type="SAM" id="MobiDB-lite"/>
    </source>
</evidence>
<feature type="compositionally biased region" description="Acidic residues" evidence="1">
    <location>
        <begin position="649"/>
        <end position="661"/>
    </location>
</feature>
<feature type="compositionally biased region" description="Basic and acidic residues" evidence="1">
    <location>
        <begin position="219"/>
        <end position="236"/>
    </location>
</feature>
<dbReference type="VEuPathDB" id="VectorBase:ADAR2_006411"/>
<reference evidence="2" key="2">
    <citation type="submission" date="2010-05" db="EMBL/GenBank/DDBJ databases">
        <authorList>
            <person name="Almeida L.G."/>
            <person name="Nicolas M.F."/>
            <person name="Souza R.C."/>
            <person name="Vasconcelos A.T.R."/>
        </authorList>
    </citation>
    <scope>NUCLEOTIDE SEQUENCE</scope>
</reference>
<evidence type="ECO:0000313" key="3">
    <source>
        <dbReference type="EnsemblMetazoa" id="ADAC003046-PA"/>
    </source>
</evidence>
<feature type="region of interest" description="Disordered" evidence="1">
    <location>
        <begin position="1365"/>
        <end position="1386"/>
    </location>
</feature>
<feature type="region of interest" description="Disordered" evidence="1">
    <location>
        <begin position="186"/>
        <end position="239"/>
    </location>
</feature>
<proteinExistence type="predicted"/>
<dbReference type="VEuPathDB" id="VectorBase:ADAC003046"/>
<dbReference type="EMBL" id="ADMH02000742">
    <property type="protein sequence ID" value="ETN65191.1"/>
    <property type="molecule type" value="Genomic_DNA"/>
</dbReference>
<reference evidence="3" key="4">
    <citation type="submission" date="2015-06" db="UniProtKB">
        <authorList>
            <consortium name="EnsemblMetazoa"/>
        </authorList>
    </citation>
    <scope>IDENTIFICATION</scope>
</reference>
<dbReference type="EnsemblMetazoa" id="ADAC003046-RA">
    <property type="protein sequence ID" value="ADAC003046-PA"/>
    <property type="gene ID" value="ADAC003046"/>
</dbReference>
<keyword evidence="4" id="KW-1185">Reference proteome</keyword>
<dbReference type="eggNOG" id="ENOG502QTRK">
    <property type="taxonomic scope" value="Eukaryota"/>
</dbReference>
<sequence length="1528" mass="166809">MVIILIVLPAACHHYQPKPKNAPRGQPSRRATSHPQPQPAPQPASSAPCEACTRSTRRCWSAQFNHQQQQPWVDANNNEQQLPKQKPSAPAPEAHGLSTAGLSYLTRIIISDDYSQIADAGAQGRNTDDNGAGGDGAGAVEPEVETINREEEIVKKRKTELTTTRQTETRIKRQLLFEDGKVVEDSGPIVSTNTHEDTDRQETVQTEHRTLGDPAAASDGREAAAIKQEPKSEPKRGAKVPKVAVVAMPSGSTHPHIAPKTISVSVKEEAEKETEREEGLLRNVQEEVSVSREQTTERTEVAEQKHFGDFTDEVQGAGGGGERQEWVKITRSLRDDDDDDDDDASAAISGRGGRKTRDVVQGKVDGAGGETGDASRTARALERSSAPAALFWAYLRAISSGVGDVRELLLSDRCRSELSPTGPQIVQHSINSRKVTDSEETNIRQLAKQDGTLVTEKQQTRQHEELYDDEIPPDAPVQSPGYDQVDSSGERLIEQKSAAQRYYKLRDEQHVDVVANGRVIGHEMRYAAEQTQLERDGGQTGDPGMLSDWDSLSDRLRKARRLGRPPKGGGELIATAATAAGLPPGQHQQHQHLLLPTVAAAAGPNDRLDALTKKPLDFDKEEETRKHETNKWLESHFGSESRSSRDSREDLDDDDEEEDRDEQLVEPTKKTYFNVTIKSNGGGGGGSVPEAMVDVPLDPRRHLYGSSGQLHRPQVALSMAKRGDQAPPPSSYRQPRPIKEALSGSREDLLFGGGGGAATTASGTAANQRHNSTKIEREEYATAAYHNQQQQQQQKQQQQQQYRTVLPEVSHRERTTFNTRYGHPLAGPMVVSEQHNEGGRPQVPQRRKALERSSKTPTQQQQQLQQQHHQSSASLSNGQVQYHSSRNLCGPGIVHGYGSRSRSVSPIQIPPITQTLARQKPYQKTRFSSIQDLSATASGGNHHQVAERSASGSHRSQSTLPKANRVGSAIGRSFRKLMGKIRSSSAERKLKARNAKQRSPSPLSSSLNASRQPTGGHYHARDATTTYQQYNVIDGHISHNGSPVPVLDTHHHTLNRKGVSAAERDHQWYDGASYDRYGTRSAAGVASDASGGGLTTPRQTYYLGENPYGGHYYGKENRYHPPSSTDVPDVAEELPVRQGGGRAGSTGREARVIHQQQNLPNRQIALGRFSKSTNRLPTSNGGQYGQEPVQYSGVRTGPPSASNGLSYGVTTTVHSSSQTLPRNDHHRQQQRNAKPLHSSTINVSIVNHVNPPPKGMLTSGVPLVNTGPVKPARTYKALNRSKSFNVHGLNGTNDPSPIYLEKLQHQQQQQRGGAIAPSTSFHRSSSHLDQPRDAAPALKSPSIVNYISRSTRDLTHSPLYEGAAPVATDRMPHPQSSTGWNRSDYLPDTAGAPLDKKGVFLRNLQNRAPELYRTLHEGDPGLVVGGGGGGGNTAIRDTRSSPSRDYLNTYITRAQEQAISGATRPGIPSKDTASIVPRPTGSGHPDDYYTVTDGVVLPQSRHRPIDTDLKYQRISDAGAVVIELRNNS</sequence>
<feature type="region of interest" description="Disordered" evidence="1">
    <location>
        <begin position="785"/>
        <end position="887"/>
    </location>
</feature>
<feature type="compositionally biased region" description="Basic and acidic residues" evidence="1">
    <location>
        <begin position="194"/>
        <end position="211"/>
    </location>
</feature>
<feature type="compositionally biased region" description="Low complexity" evidence="1">
    <location>
        <begin position="859"/>
        <end position="876"/>
    </location>
</feature>
<feature type="region of interest" description="Disordered" evidence="1">
    <location>
        <begin position="1304"/>
        <end position="1339"/>
    </location>
</feature>
<feature type="region of interest" description="Disordered" evidence="1">
    <location>
        <begin position="609"/>
        <end position="671"/>
    </location>
</feature>
<feature type="compositionally biased region" description="Low complexity" evidence="1">
    <location>
        <begin position="788"/>
        <end position="801"/>
    </location>
</feature>
<feature type="compositionally biased region" description="Polar residues" evidence="1">
    <location>
        <begin position="950"/>
        <end position="961"/>
    </location>
</feature>
<dbReference type="FunCoup" id="W5JM14">
    <property type="interactions" value="7"/>
</dbReference>
<feature type="region of interest" description="Disordered" evidence="1">
    <location>
        <begin position="462"/>
        <end position="488"/>
    </location>
</feature>
<feature type="region of interest" description="Disordered" evidence="1">
    <location>
        <begin position="1215"/>
        <end position="1238"/>
    </location>
</feature>
<dbReference type="Proteomes" id="UP000000673">
    <property type="component" value="Unassembled WGS sequence"/>
</dbReference>
<feature type="compositionally biased region" description="Acidic residues" evidence="1">
    <location>
        <begin position="335"/>
        <end position="344"/>
    </location>
</feature>
<feature type="compositionally biased region" description="Polar residues" evidence="1">
    <location>
        <begin position="877"/>
        <end position="887"/>
    </location>
</feature>
<dbReference type="HOGENOM" id="CLU_004052_0_0_1"/>
<dbReference type="OMA" id="NMERPDE"/>
<gene>
    <name evidence="2" type="ORF">AND_003046</name>
</gene>
<feature type="compositionally biased region" description="Basic and acidic residues" evidence="1">
    <location>
        <begin position="609"/>
        <end position="648"/>
    </location>
</feature>
<feature type="region of interest" description="Disordered" evidence="1">
    <location>
        <begin position="15"/>
        <end position="49"/>
    </location>
</feature>
<feature type="region of interest" description="Disordered" evidence="1">
    <location>
        <begin position="934"/>
        <end position="1019"/>
    </location>
</feature>